<evidence type="ECO:0000256" key="12">
    <source>
        <dbReference type="ARBA" id="ARBA00022999"/>
    </source>
</evidence>
<dbReference type="FunFam" id="2.30.30.40:FF:000119">
    <property type="entry name" value="1-phosphatidylinositol 4,5-bisphosphate phosphodiesterase gamma"/>
    <property type="match status" value="1"/>
</dbReference>
<evidence type="ECO:0000256" key="20">
    <source>
        <dbReference type="SAM" id="MobiDB-lite"/>
    </source>
</evidence>
<keyword evidence="5" id="KW-0597">Phosphoprotein</keyword>
<dbReference type="EMBL" id="CAEY01001369">
    <property type="status" value="NOT_ANNOTATED_CDS"/>
    <property type="molecule type" value="Genomic_DNA"/>
</dbReference>
<feature type="domain" description="SH2" evidence="21">
    <location>
        <begin position="686"/>
        <end position="775"/>
    </location>
</feature>
<protein>
    <recommendedName>
        <fullName evidence="3 19">Phosphoinositide phospholipase C</fullName>
        <ecNumber evidence="3 19">3.1.4.11</ecNumber>
    </recommendedName>
</protein>
<dbReference type="PROSITE" id="PS50004">
    <property type="entry name" value="C2"/>
    <property type="match status" value="1"/>
</dbReference>
<dbReference type="Gene3D" id="2.30.29.30">
    <property type="entry name" value="Pleckstrin-homology domain (PH domain)/Phosphotyrosine-binding domain (PTB)"/>
    <property type="match status" value="1"/>
</dbReference>
<dbReference type="HOGENOM" id="CLU_002738_5_0_1"/>
<keyword evidence="8 19" id="KW-0378">Hydrolase</keyword>
<dbReference type="InterPro" id="IPR001452">
    <property type="entry name" value="SH3_domain"/>
</dbReference>
<keyword evidence="27" id="KW-1185">Reference proteome</keyword>
<dbReference type="InterPro" id="IPR036860">
    <property type="entry name" value="SH2_dom_sf"/>
</dbReference>
<evidence type="ECO:0000256" key="13">
    <source>
        <dbReference type="ARBA" id="ARBA00023098"/>
    </source>
</evidence>
<proteinExistence type="predicted"/>
<dbReference type="GO" id="GO:0051209">
    <property type="term" value="P:release of sequestered calcium ion into cytosol"/>
    <property type="evidence" value="ECO:0007669"/>
    <property type="project" value="TreeGrafter"/>
</dbReference>
<dbReference type="PANTHER" id="PTHR10336:SF159">
    <property type="entry name" value="1-PHOSPHATIDYLINOSITOL 4,5-BISPHOSPHATE PHOSPHODIESTERASE GAMMA"/>
    <property type="match status" value="1"/>
</dbReference>
<dbReference type="EnsemblMetazoa" id="tetur04g06500.1">
    <property type="protein sequence ID" value="tetur04g06500.1"/>
    <property type="gene ID" value="tetur04g06500"/>
</dbReference>
<evidence type="ECO:0000259" key="24">
    <source>
        <dbReference type="PROSITE" id="PS50004"/>
    </source>
</evidence>
<dbReference type="SMART" id="SM00239">
    <property type="entry name" value="C2"/>
    <property type="match status" value="1"/>
</dbReference>
<gene>
    <name evidence="26" type="primary">107359684</name>
</gene>
<dbReference type="InterPro" id="IPR001849">
    <property type="entry name" value="PH_domain"/>
</dbReference>
<dbReference type="Proteomes" id="UP000015104">
    <property type="component" value="Unassembled WGS sequence"/>
</dbReference>
<dbReference type="InterPro" id="IPR001711">
    <property type="entry name" value="PLipase_C_Pinositol-sp_Y"/>
</dbReference>
<keyword evidence="12 17" id="KW-0727">SH2 domain</keyword>
<dbReference type="GO" id="GO:0032587">
    <property type="term" value="C:ruffle membrane"/>
    <property type="evidence" value="ECO:0007669"/>
    <property type="project" value="TreeGrafter"/>
</dbReference>
<dbReference type="GO" id="GO:0046488">
    <property type="term" value="P:phosphatidylinositol metabolic process"/>
    <property type="evidence" value="ECO:0007669"/>
    <property type="project" value="TreeGrafter"/>
</dbReference>
<dbReference type="SMART" id="SM00252">
    <property type="entry name" value="SH2"/>
    <property type="match status" value="2"/>
</dbReference>
<dbReference type="SUPFAM" id="SSF49562">
    <property type="entry name" value="C2 domain (Calcium/lipid-binding domain, CaLB)"/>
    <property type="match status" value="1"/>
</dbReference>
<dbReference type="InterPro" id="IPR035892">
    <property type="entry name" value="C2_domain_sf"/>
</dbReference>
<comment type="cofactor">
    <cofactor evidence="2">
        <name>Ca(2+)</name>
        <dbReference type="ChEBI" id="CHEBI:29108"/>
    </cofactor>
</comment>
<evidence type="ECO:0000256" key="9">
    <source>
        <dbReference type="ARBA" id="ARBA00022837"/>
    </source>
</evidence>
<dbReference type="SUPFAM" id="SSF47473">
    <property type="entry name" value="EF-hand"/>
    <property type="match status" value="1"/>
</dbReference>
<reference evidence="26" key="2">
    <citation type="submission" date="2015-06" db="UniProtKB">
        <authorList>
            <consortium name="EnsemblMetazoa"/>
        </authorList>
    </citation>
    <scope>IDENTIFICATION</scope>
</reference>
<feature type="region of interest" description="Disordered" evidence="20">
    <location>
        <begin position="541"/>
        <end position="568"/>
    </location>
</feature>
<dbReference type="SMART" id="SM00326">
    <property type="entry name" value="SH3"/>
    <property type="match status" value="1"/>
</dbReference>
<dbReference type="GO" id="GO:0016042">
    <property type="term" value="P:lipid catabolic process"/>
    <property type="evidence" value="ECO:0007669"/>
    <property type="project" value="UniProtKB-KW"/>
</dbReference>
<evidence type="ECO:0000256" key="15">
    <source>
        <dbReference type="ARBA" id="ARBA00023224"/>
    </source>
</evidence>
<dbReference type="PROSITE" id="PS50007">
    <property type="entry name" value="PIPLC_X_DOMAIN"/>
    <property type="match status" value="1"/>
</dbReference>
<dbReference type="Pfam" id="PF23583">
    <property type="entry name" value="EF_HAND_2_PLCG"/>
    <property type="match status" value="1"/>
</dbReference>
<feature type="domain" description="SH2" evidence="21">
    <location>
        <begin position="574"/>
        <end position="675"/>
    </location>
</feature>
<evidence type="ECO:0000256" key="18">
    <source>
        <dbReference type="PROSITE-ProRule" id="PRU00192"/>
    </source>
</evidence>
<dbReference type="Gene3D" id="2.30.30.40">
    <property type="entry name" value="SH3 Domains"/>
    <property type="match status" value="1"/>
</dbReference>
<evidence type="ECO:0000256" key="17">
    <source>
        <dbReference type="PROSITE-ProRule" id="PRU00191"/>
    </source>
</evidence>
<dbReference type="Gene3D" id="1.10.238.10">
    <property type="entry name" value="EF-hand"/>
    <property type="match status" value="1"/>
</dbReference>
<dbReference type="InterPro" id="IPR000008">
    <property type="entry name" value="C2_dom"/>
</dbReference>
<feature type="domain" description="PH" evidence="23">
    <location>
        <begin position="908"/>
        <end position="941"/>
    </location>
</feature>
<evidence type="ECO:0000256" key="7">
    <source>
        <dbReference type="ARBA" id="ARBA00022737"/>
    </source>
</evidence>
<evidence type="ECO:0000256" key="16">
    <source>
        <dbReference type="ARBA" id="ARBA00023239"/>
    </source>
</evidence>
<dbReference type="InterPro" id="IPR000909">
    <property type="entry name" value="PLipase_C_PInositol-sp_X_dom"/>
</dbReference>
<evidence type="ECO:0000256" key="2">
    <source>
        <dbReference type="ARBA" id="ARBA00001913"/>
    </source>
</evidence>
<dbReference type="SUPFAM" id="SSF50729">
    <property type="entry name" value="PH domain-like"/>
    <property type="match status" value="1"/>
</dbReference>
<dbReference type="InterPro" id="IPR056586">
    <property type="entry name" value="EF-hand_PLCG1"/>
</dbReference>
<dbReference type="GO" id="GO:0048015">
    <property type="term" value="P:phosphatidylinositol-mediated signaling"/>
    <property type="evidence" value="ECO:0007669"/>
    <property type="project" value="TreeGrafter"/>
</dbReference>
<dbReference type="InterPro" id="IPR011993">
    <property type="entry name" value="PH-like_dom_sf"/>
</dbReference>
<evidence type="ECO:0000256" key="5">
    <source>
        <dbReference type="ARBA" id="ARBA00022553"/>
    </source>
</evidence>
<feature type="domain" description="PI-PLC Y-box" evidence="25">
    <location>
        <begin position="963"/>
        <end position="1075"/>
    </location>
</feature>
<feature type="domain" description="C2" evidence="24">
    <location>
        <begin position="1074"/>
        <end position="1196"/>
    </location>
</feature>
<dbReference type="InterPro" id="IPR000980">
    <property type="entry name" value="SH2"/>
</dbReference>
<dbReference type="AlphaFoldDB" id="T1K2W1"/>
<evidence type="ECO:0000256" key="10">
    <source>
        <dbReference type="ARBA" id="ARBA00022842"/>
    </source>
</evidence>
<feature type="domain" description="SH3" evidence="22">
    <location>
        <begin position="805"/>
        <end position="865"/>
    </location>
</feature>
<dbReference type="InterPro" id="IPR001192">
    <property type="entry name" value="PI-PLC_fam"/>
</dbReference>
<dbReference type="GO" id="GO:0016829">
    <property type="term" value="F:lyase activity"/>
    <property type="evidence" value="ECO:0007669"/>
    <property type="project" value="UniProtKB-KW"/>
</dbReference>
<dbReference type="Pfam" id="PF00169">
    <property type="entry name" value="PH"/>
    <property type="match status" value="1"/>
</dbReference>
<evidence type="ECO:0000256" key="11">
    <source>
        <dbReference type="ARBA" id="ARBA00022963"/>
    </source>
</evidence>
<accession>T1K2W1</accession>
<dbReference type="Pfam" id="PF00388">
    <property type="entry name" value="PI-PLC-X"/>
    <property type="match status" value="1"/>
</dbReference>
<dbReference type="FunFam" id="3.30.505.10:FF:000009">
    <property type="entry name" value="1-phosphatidylinositol 4,5-bisphosphate phosphodiesterase gamma"/>
    <property type="match status" value="1"/>
</dbReference>
<dbReference type="eggNOG" id="KOG1264">
    <property type="taxonomic scope" value="Eukaryota"/>
</dbReference>
<dbReference type="Gene3D" id="2.60.40.150">
    <property type="entry name" value="C2 domain"/>
    <property type="match status" value="1"/>
</dbReference>
<dbReference type="PROSITE" id="PS50001">
    <property type="entry name" value="SH2"/>
    <property type="match status" value="2"/>
</dbReference>
<comment type="catalytic activity">
    <reaction evidence="1">
        <text>an N-(acyl)-sphingosylphosphoethanolamine = an N-(acyl)-sphingosyl-1,3-cyclic phosphate + ethanolamine</text>
        <dbReference type="Rhea" id="RHEA:60648"/>
        <dbReference type="ChEBI" id="CHEBI:57603"/>
        <dbReference type="ChEBI" id="CHEBI:143891"/>
        <dbReference type="ChEBI" id="CHEBI:143892"/>
    </reaction>
</comment>
<dbReference type="SUPFAM" id="SSF51695">
    <property type="entry name" value="PLC-like phosphodiesterases"/>
    <property type="match status" value="1"/>
</dbReference>
<dbReference type="OMA" id="AYMIDEM"/>
<dbReference type="Gene3D" id="3.30.505.10">
    <property type="entry name" value="SH2 domain"/>
    <property type="match status" value="2"/>
</dbReference>
<dbReference type="GO" id="GO:0046872">
    <property type="term" value="F:metal ion binding"/>
    <property type="evidence" value="ECO:0007669"/>
    <property type="project" value="UniProtKB-KW"/>
</dbReference>
<dbReference type="GO" id="GO:0010634">
    <property type="term" value="P:positive regulation of epithelial cell migration"/>
    <property type="evidence" value="ECO:0007669"/>
    <property type="project" value="TreeGrafter"/>
</dbReference>
<dbReference type="PROSITE" id="PS50003">
    <property type="entry name" value="PH_DOMAIN"/>
    <property type="match status" value="1"/>
</dbReference>
<dbReference type="InterPro" id="IPR035024">
    <property type="entry name" value="PLC-gamma_N-SH2"/>
</dbReference>
<evidence type="ECO:0000256" key="14">
    <source>
        <dbReference type="ARBA" id="ARBA00023157"/>
    </source>
</evidence>
<dbReference type="SMART" id="SM00233">
    <property type="entry name" value="PH"/>
    <property type="match status" value="3"/>
</dbReference>
<dbReference type="PROSITE" id="PS50002">
    <property type="entry name" value="SH3"/>
    <property type="match status" value="1"/>
</dbReference>
<dbReference type="SUPFAM" id="SSF50044">
    <property type="entry name" value="SH3-domain"/>
    <property type="match status" value="1"/>
</dbReference>
<dbReference type="Pfam" id="PF23329">
    <property type="entry name" value="EF_HAND_1_PLCG"/>
    <property type="match status" value="1"/>
</dbReference>
<keyword evidence="11 19" id="KW-0442">Lipid degradation</keyword>
<dbReference type="InterPro" id="IPR036028">
    <property type="entry name" value="SH3-like_dom_sf"/>
</dbReference>
<dbReference type="EC" id="3.1.4.11" evidence="3 19"/>
<sequence>MSPVSNKLNHGSSGCLVSREIRELDHIVSRLEQGSVLTKFYPKGKPEKRFFCLRKNTRELVWFKPVGGRNVLENYIDLRHVKEVRIGPASKIFERWQDDARKWEKGQCLVVLYGQRFRLKNLSCVAMSINECEQWVRGIRYLSEEIQNCSYLIQIETWLTREFTALDGGRASLTFKDLKPFLSKISCKATTDELKRYFLQVDLQASSEISFDAFCKLYRAMVDQRRIFDQYFSSYTQNGRTVSLKDFISFLNFQSMEGDKIDEKTGSFLMREFISTANRYQLSDSVHQFPPHRHHHQPRPLLNNSEEPYFTIDEFMNYVYSKNNQIWDKKFESVHHDMNRPLTHYWIASSHNTYLTGDQIRSESSIDAYARCLRMGCRSIELDCWDGPDGLPLIYHGHTITTRIKFIDAVKTIKEHAFVKSDYPVVLSIENHCSLPQQRKMAHAFIEILGDYLLTQPIDKDETEMPSPNQLKRKFIIKHKKLSDNGEPSLSLKNSDDNNQEVDVNTSIKSGILYLMDDSSDREWKPYLFMLTNTKMYYAEYNPDDEDESDDRPAHKIDSSGPASNDELHFGEKWYHGRLPGGRQQARELLEKYSHFGDGTFLVRDSDSYAGDYSLSFCWEGKVNHCHIKTRQEKGQTKYYLIDSVPFDSLYSLITHYQSQPLRCKMGAIFLTEPVPQLKSHESKEWYHSSITRPGAEDLLKQIQVDGSFLVRPSEKEENCFAISFRAEDKIKHCRIIQEGRLFVIGSAKFETLEELIKWYQKYPLYKNVKLKYPISGDFKNGVKGIESSVRGGQDENYLDPNNCQSGLTVKALFDYHGQKEDELSFCKHAIITNVVKADPCWWKGDYGGLRNHWFPANFVEEIEPNDNLNDKFDDQMPIGCLQKGSIDIVECAVAASNVPINGKEWVFKIVSPSQVEPIEISASSKDEMIDWIQCIRETAQSTHQKICQSKEIERKERVAQELSNLIIYCRSVPFVPEKIGIFTEMSSYPETKVEKWLSPQNCPAFNEYHFKQFSRVYPGMRRLDSSNYDPVRIWNAGVQMVALNYQTPDRPMQLNQGKFLENGACGYLLRPNFMFEPGFDVYKPPKINPVTMTIRVIGARHLTKNSRGNISPFIEVEIVGADYDCRKVKTGTCHDNGFNPCWEETFIFDIECPDLALLRFVAYDEDSFGDPNFVGQATYPFNCLRQGYRSVPLKNEYSEELDLSSLLVHVKINKNEFAL</sequence>
<dbReference type="FunFam" id="3.30.505.10:FF:000011">
    <property type="entry name" value="1-phosphatidylinositol 4,5-bisphosphate phosphodiesterase gamma"/>
    <property type="match status" value="1"/>
</dbReference>
<dbReference type="KEGG" id="tut:107359684"/>
<dbReference type="PRINTS" id="PR00390">
    <property type="entry name" value="PHPHLIPASEC"/>
</dbReference>
<dbReference type="CDD" id="cd11825">
    <property type="entry name" value="SH3_PLCgamma"/>
    <property type="match status" value="1"/>
</dbReference>
<dbReference type="Pfam" id="PF00018">
    <property type="entry name" value="SH3_1"/>
    <property type="match status" value="1"/>
</dbReference>
<dbReference type="CDD" id="cd10341">
    <property type="entry name" value="SH2_N-SH2_PLC_gamma_like"/>
    <property type="match status" value="1"/>
</dbReference>
<evidence type="ECO:0000313" key="26">
    <source>
        <dbReference type="EnsemblMetazoa" id="tetur04g06500.1"/>
    </source>
</evidence>
<evidence type="ECO:0000256" key="19">
    <source>
        <dbReference type="RuleBase" id="RU361133"/>
    </source>
</evidence>
<evidence type="ECO:0000259" key="22">
    <source>
        <dbReference type="PROSITE" id="PS50002"/>
    </source>
</evidence>
<dbReference type="STRING" id="32264.T1K2W1"/>
<keyword evidence="7" id="KW-0677">Repeat</keyword>
<dbReference type="Pfam" id="PF00168">
    <property type="entry name" value="C2"/>
    <property type="match status" value="1"/>
</dbReference>
<keyword evidence="15" id="KW-0807">Transducer</keyword>
<comment type="catalytic activity">
    <reaction evidence="19">
        <text>a 1,2-diacyl-sn-glycero-3-phospho-(1D-myo-inositol-4,5-bisphosphate) + H2O = 1D-myo-inositol 1,4,5-trisphosphate + a 1,2-diacyl-sn-glycerol + H(+)</text>
        <dbReference type="Rhea" id="RHEA:33179"/>
        <dbReference type="ChEBI" id="CHEBI:15377"/>
        <dbReference type="ChEBI" id="CHEBI:15378"/>
        <dbReference type="ChEBI" id="CHEBI:17815"/>
        <dbReference type="ChEBI" id="CHEBI:58456"/>
        <dbReference type="ChEBI" id="CHEBI:203600"/>
        <dbReference type="EC" id="3.1.4.11"/>
    </reaction>
</comment>
<dbReference type="InterPro" id="IPR057061">
    <property type="entry name" value="PLCG_EF-hand_2"/>
</dbReference>
<keyword evidence="10" id="KW-0460">Magnesium</keyword>
<evidence type="ECO:0000259" key="25">
    <source>
        <dbReference type="PROSITE" id="PS50008"/>
    </source>
</evidence>
<organism evidence="26 27">
    <name type="scientific">Tetranychus urticae</name>
    <name type="common">Two-spotted spider mite</name>
    <dbReference type="NCBI Taxonomy" id="32264"/>
    <lineage>
        <taxon>Eukaryota</taxon>
        <taxon>Metazoa</taxon>
        <taxon>Ecdysozoa</taxon>
        <taxon>Arthropoda</taxon>
        <taxon>Chelicerata</taxon>
        <taxon>Arachnida</taxon>
        <taxon>Acari</taxon>
        <taxon>Acariformes</taxon>
        <taxon>Trombidiformes</taxon>
        <taxon>Prostigmata</taxon>
        <taxon>Eleutherengona</taxon>
        <taxon>Raphignathae</taxon>
        <taxon>Tetranychoidea</taxon>
        <taxon>Tetranychidae</taxon>
        <taxon>Tetranychus</taxon>
    </lineage>
</organism>
<dbReference type="InterPro" id="IPR011992">
    <property type="entry name" value="EF-hand-dom_pair"/>
</dbReference>
<dbReference type="Pfam" id="PF00017">
    <property type="entry name" value="SH2"/>
    <property type="match status" value="2"/>
</dbReference>
<dbReference type="GO" id="GO:0004435">
    <property type="term" value="F:phosphatidylinositol-4,5-bisphosphate phospholipase C activity"/>
    <property type="evidence" value="ECO:0007669"/>
    <property type="project" value="UniProtKB-EC"/>
</dbReference>
<evidence type="ECO:0000256" key="6">
    <source>
        <dbReference type="ARBA" id="ARBA00022723"/>
    </source>
</evidence>
<dbReference type="CDD" id="cd00275">
    <property type="entry name" value="C2_PLC_like"/>
    <property type="match status" value="1"/>
</dbReference>
<evidence type="ECO:0000259" key="21">
    <source>
        <dbReference type="PROSITE" id="PS50001"/>
    </source>
</evidence>
<keyword evidence="6" id="KW-0479">Metal-binding</keyword>
<dbReference type="SMART" id="SM00148">
    <property type="entry name" value="PLCXc"/>
    <property type="match status" value="1"/>
</dbReference>
<evidence type="ECO:0000256" key="1">
    <source>
        <dbReference type="ARBA" id="ARBA00000110"/>
    </source>
</evidence>
<keyword evidence="13 19" id="KW-0443">Lipid metabolism</keyword>
<dbReference type="CDD" id="cd13362">
    <property type="entry name" value="PH_PLC_gamma"/>
    <property type="match status" value="1"/>
</dbReference>
<dbReference type="Gene3D" id="3.20.20.190">
    <property type="entry name" value="Phosphatidylinositol (PI) phosphodiesterase"/>
    <property type="match status" value="2"/>
</dbReference>
<dbReference type="PANTHER" id="PTHR10336">
    <property type="entry name" value="PHOSPHOINOSITIDE-SPECIFIC PHOSPHOLIPASE C FAMILY PROTEIN"/>
    <property type="match status" value="1"/>
</dbReference>
<keyword evidence="4 18" id="KW-0728">SH3 domain</keyword>
<reference evidence="27" key="1">
    <citation type="submission" date="2011-08" db="EMBL/GenBank/DDBJ databases">
        <authorList>
            <person name="Rombauts S."/>
        </authorList>
    </citation>
    <scope>NUCLEOTIDE SEQUENCE</scope>
    <source>
        <strain evidence="27">London</strain>
    </source>
</reference>
<evidence type="ECO:0000256" key="8">
    <source>
        <dbReference type="ARBA" id="ARBA00022801"/>
    </source>
</evidence>
<name>T1K2W1_TETUR</name>
<dbReference type="GO" id="GO:0048468">
    <property type="term" value="P:cell development"/>
    <property type="evidence" value="ECO:0007669"/>
    <property type="project" value="UniProtKB-ARBA"/>
</dbReference>
<dbReference type="SUPFAM" id="SSF55550">
    <property type="entry name" value="SH2 domain"/>
    <property type="match status" value="2"/>
</dbReference>
<dbReference type="SMART" id="SM00149">
    <property type="entry name" value="PLCYc"/>
    <property type="match status" value="1"/>
</dbReference>
<keyword evidence="9" id="KW-0106">Calcium</keyword>
<evidence type="ECO:0000259" key="23">
    <source>
        <dbReference type="PROSITE" id="PS50003"/>
    </source>
</evidence>
<keyword evidence="14" id="KW-1015">Disulfide bond</keyword>
<evidence type="ECO:0000256" key="4">
    <source>
        <dbReference type="ARBA" id="ARBA00022443"/>
    </source>
</evidence>
<dbReference type="OrthoDB" id="269822at2759"/>
<dbReference type="InterPro" id="IPR017946">
    <property type="entry name" value="PLC-like_Pdiesterase_TIM-brl"/>
</dbReference>
<dbReference type="PROSITE" id="PS50008">
    <property type="entry name" value="PIPLC_Y_DOMAIN"/>
    <property type="match status" value="1"/>
</dbReference>
<dbReference type="PRINTS" id="PR00401">
    <property type="entry name" value="SH2DOMAIN"/>
</dbReference>
<evidence type="ECO:0000313" key="27">
    <source>
        <dbReference type="Proteomes" id="UP000015104"/>
    </source>
</evidence>
<evidence type="ECO:0000256" key="3">
    <source>
        <dbReference type="ARBA" id="ARBA00012368"/>
    </source>
</evidence>
<dbReference type="CDD" id="cd08592">
    <property type="entry name" value="PI-PLCc_gamma"/>
    <property type="match status" value="1"/>
</dbReference>
<dbReference type="Pfam" id="PF00387">
    <property type="entry name" value="PI-PLC-Y"/>
    <property type="match status" value="1"/>
</dbReference>
<keyword evidence="16" id="KW-0456">Lyase</keyword>